<keyword evidence="6" id="KW-0325">Glycoprotein</keyword>
<keyword evidence="9" id="KW-1185">Reference proteome</keyword>
<evidence type="ECO:0000256" key="4">
    <source>
        <dbReference type="ARBA" id="ARBA00022989"/>
    </source>
</evidence>
<gene>
    <name evidence="8" type="ORF">LSH36_1287g00017</name>
</gene>
<evidence type="ECO:0000313" key="8">
    <source>
        <dbReference type="EMBL" id="KAK2140633.1"/>
    </source>
</evidence>
<evidence type="ECO:0000256" key="1">
    <source>
        <dbReference type="ARBA" id="ARBA00004167"/>
    </source>
</evidence>
<accession>A0AAD9MQR1</accession>
<evidence type="ECO:0000256" key="7">
    <source>
        <dbReference type="RuleBase" id="RU364122"/>
    </source>
</evidence>
<organism evidence="8 9">
    <name type="scientific">Paralvinella palmiformis</name>
    <dbReference type="NCBI Taxonomy" id="53620"/>
    <lineage>
        <taxon>Eukaryota</taxon>
        <taxon>Metazoa</taxon>
        <taxon>Spiralia</taxon>
        <taxon>Lophotrochozoa</taxon>
        <taxon>Annelida</taxon>
        <taxon>Polychaeta</taxon>
        <taxon>Sedentaria</taxon>
        <taxon>Canalipalpata</taxon>
        <taxon>Terebellida</taxon>
        <taxon>Terebelliformia</taxon>
        <taxon>Alvinellidae</taxon>
        <taxon>Paralvinella</taxon>
    </lineage>
</organism>
<comment type="catalytic activity">
    <reaction evidence="7">
        <text>alpha-D-glucosaminyl-[heparan sulfate](n) + 3'-phosphoadenylyl sulfate = 6-sulfo-alpha-D-glucosaminyl-[heparan sulfate](n) + adenosine 3',5'-bisphosphate + H(+)</text>
        <dbReference type="Rhea" id="RHEA:56604"/>
        <dbReference type="Rhea" id="RHEA-COMP:9830"/>
        <dbReference type="Rhea" id="RHEA-COMP:14621"/>
        <dbReference type="ChEBI" id="CHEBI:15378"/>
        <dbReference type="ChEBI" id="CHEBI:58339"/>
        <dbReference type="ChEBI" id="CHEBI:58343"/>
        <dbReference type="ChEBI" id="CHEBI:58388"/>
        <dbReference type="ChEBI" id="CHEBI:140604"/>
    </reaction>
</comment>
<dbReference type="InterPro" id="IPR010635">
    <property type="entry name" value="Heparan_SO4-6-sulfoTrfase"/>
</dbReference>
<reference evidence="8" key="1">
    <citation type="journal article" date="2023" name="Mol. Biol. Evol.">
        <title>Third-Generation Sequencing Reveals the Adaptive Role of the Epigenome in Three Deep-Sea Polychaetes.</title>
        <authorList>
            <person name="Perez M."/>
            <person name="Aroh O."/>
            <person name="Sun Y."/>
            <person name="Lan Y."/>
            <person name="Juniper S.K."/>
            <person name="Young C.R."/>
            <person name="Angers B."/>
            <person name="Qian P.Y."/>
        </authorList>
    </citation>
    <scope>NUCLEOTIDE SEQUENCE</scope>
    <source>
        <strain evidence="8">P08H-3</strain>
    </source>
</reference>
<keyword evidence="3 7" id="KW-0812">Transmembrane</keyword>
<evidence type="ECO:0000256" key="5">
    <source>
        <dbReference type="ARBA" id="ARBA00023136"/>
    </source>
</evidence>
<comment type="function">
    <text evidence="7">6-O-sulfation enzyme which catalyzes the transfer of sulfate from 3'-phosphoadenosine 5'-phosphosulfate (PAPS) to position 6 of the N-sulfoglucosamine residue (GlcNS) of heparan sulfate.</text>
</comment>
<sequence length="284" mass="33088">MLDRRRIRFWIVVVIALMVCLHVNLGYFSARSPLWRPSHPEPAASRNPDIAGYRAISPETWEQRAMERVVLETRPRRNRLQIDDARLPDPPRGGIMLPNHTVIPLASGYSFDPERGRDVIVFLHIQKTGGTTFGWHLVSNLELRTPCRCLPGKKKCHCRNSEDNIWTVNRYTTGWRCGLHADWTELTQCVDKMLDKAEGNHRDRSIHPPYRRATVPRQDKTVVLRSMSRDAVRLYSKRPPMETKGRSIGRKRPLYLGDYVREGFEDFDRMGRCVQRSPFTFVLR</sequence>
<dbReference type="EMBL" id="JAODUP010001288">
    <property type="protein sequence ID" value="KAK2140633.1"/>
    <property type="molecule type" value="Genomic_DNA"/>
</dbReference>
<dbReference type="PANTHER" id="PTHR12812">
    <property type="entry name" value="HEPARAN SULFATE 6-O-SULFOTRANSFERASE 3"/>
    <property type="match status" value="1"/>
</dbReference>
<evidence type="ECO:0000313" key="9">
    <source>
        <dbReference type="Proteomes" id="UP001208570"/>
    </source>
</evidence>
<keyword evidence="5 7" id="KW-0472">Membrane</keyword>
<evidence type="ECO:0000256" key="6">
    <source>
        <dbReference type="ARBA" id="ARBA00023180"/>
    </source>
</evidence>
<proteinExistence type="inferred from homology"/>
<feature type="transmembrane region" description="Helical" evidence="7">
    <location>
        <begin position="7"/>
        <end position="28"/>
    </location>
</feature>
<comment type="similarity">
    <text evidence="7">Belongs to the sulfotransferase 6 family.</text>
</comment>
<dbReference type="InterPro" id="IPR027417">
    <property type="entry name" value="P-loop_NTPase"/>
</dbReference>
<evidence type="ECO:0000256" key="2">
    <source>
        <dbReference type="ARBA" id="ARBA00022679"/>
    </source>
</evidence>
<dbReference type="GO" id="GO:0016020">
    <property type="term" value="C:membrane"/>
    <property type="evidence" value="ECO:0007669"/>
    <property type="project" value="UniProtKB-SubCell"/>
</dbReference>
<name>A0AAD9MQR1_9ANNE</name>
<comment type="subcellular location">
    <subcellularLocation>
        <location evidence="1">Membrane</location>
        <topology evidence="1">Single-pass membrane protein</topology>
    </subcellularLocation>
    <subcellularLocation>
        <location evidence="7">Membrane</location>
        <topology evidence="7">Single-pass type II membrane protein</topology>
    </subcellularLocation>
</comment>
<dbReference type="PANTHER" id="PTHR12812:SF0">
    <property type="entry name" value="HEPARAN-SULFATE 6-O-SULFOTRANSFERASE"/>
    <property type="match status" value="1"/>
</dbReference>
<dbReference type="Gene3D" id="3.40.50.300">
    <property type="entry name" value="P-loop containing nucleotide triphosphate hydrolases"/>
    <property type="match status" value="1"/>
</dbReference>
<keyword evidence="2 7" id="KW-0808">Transferase</keyword>
<comment type="caution">
    <text evidence="8">The sequence shown here is derived from an EMBL/GenBank/DDBJ whole genome shotgun (WGS) entry which is preliminary data.</text>
</comment>
<dbReference type="EC" id="2.8.2.-" evidence="7"/>
<protein>
    <recommendedName>
        <fullName evidence="7">Heparan-sulfate 6-O-sulfotransferase</fullName>
        <ecNumber evidence="7">2.8.2.-</ecNumber>
    </recommendedName>
</protein>
<evidence type="ECO:0000256" key="3">
    <source>
        <dbReference type="ARBA" id="ARBA00022692"/>
    </source>
</evidence>
<keyword evidence="4 7" id="KW-1133">Transmembrane helix</keyword>
<dbReference type="AlphaFoldDB" id="A0AAD9MQR1"/>
<dbReference type="Proteomes" id="UP001208570">
    <property type="component" value="Unassembled WGS sequence"/>
</dbReference>
<keyword evidence="7" id="KW-0735">Signal-anchor</keyword>
<dbReference type="GO" id="GO:0017095">
    <property type="term" value="F:heparan sulfate 6-sulfotransferase activity"/>
    <property type="evidence" value="ECO:0007669"/>
    <property type="project" value="TreeGrafter"/>
</dbReference>